<keyword evidence="4 6" id="KW-0560">Oxidoreductase</keyword>
<dbReference type="PANTHER" id="PTHR43400">
    <property type="entry name" value="FUMARATE REDUCTASE"/>
    <property type="match status" value="1"/>
</dbReference>
<evidence type="ECO:0000256" key="2">
    <source>
        <dbReference type="ARBA" id="ARBA00022630"/>
    </source>
</evidence>
<keyword evidence="2" id="KW-0285">Flavoprotein</keyword>
<keyword evidence="7" id="KW-1185">Reference proteome</keyword>
<evidence type="ECO:0000256" key="3">
    <source>
        <dbReference type="ARBA" id="ARBA00022827"/>
    </source>
</evidence>
<dbReference type="RefSeq" id="WP_195079342.1">
    <property type="nucleotide sequence ID" value="NZ_JAYESH010000003.1"/>
</dbReference>
<keyword evidence="3" id="KW-0274">FAD</keyword>
<dbReference type="SUPFAM" id="SSF56425">
    <property type="entry name" value="Succinate dehydrogenase/fumarate reductase flavoprotein, catalytic domain"/>
    <property type="match status" value="1"/>
</dbReference>
<dbReference type="Pfam" id="PF00890">
    <property type="entry name" value="FAD_binding_2"/>
    <property type="match status" value="1"/>
</dbReference>
<gene>
    <name evidence="6" type="primary">kstD</name>
    <name evidence="6" type="ORF">U3653_10130</name>
</gene>
<comment type="caution">
    <text evidence="6">The sequence shown here is derived from an EMBL/GenBank/DDBJ whole genome shotgun (WGS) entry which is preliminary data.</text>
</comment>
<dbReference type="InterPro" id="IPR003953">
    <property type="entry name" value="FAD-dep_OxRdtase_2_FAD-bd"/>
</dbReference>
<protein>
    <submittedName>
        <fullName evidence="6">3-oxosteroid 1-dehydrogenase</fullName>
        <ecNumber evidence="6">1.3.99.4</ecNumber>
    </submittedName>
</protein>
<dbReference type="GO" id="GO:0047571">
    <property type="term" value="F:3-oxosteroid 1-dehydrogenase activity"/>
    <property type="evidence" value="ECO:0007669"/>
    <property type="project" value="UniProtKB-EC"/>
</dbReference>
<dbReference type="Gene3D" id="3.50.50.60">
    <property type="entry name" value="FAD/NAD(P)-binding domain"/>
    <property type="match status" value="2"/>
</dbReference>
<dbReference type="InterPro" id="IPR027477">
    <property type="entry name" value="Succ_DH/fumarate_Rdtase_cat_sf"/>
</dbReference>
<organism evidence="6 7">
    <name type="scientific">Nocardia implantans</name>
    <dbReference type="NCBI Taxonomy" id="3108168"/>
    <lineage>
        <taxon>Bacteria</taxon>
        <taxon>Bacillati</taxon>
        <taxon>Actinomycetota</taxon>
        <taxon>Actinomycetes</taxon>
        <taxon>Mycobacteriales</taxon>
        <taxon>Nocardiaceae</taxon>
        <taxon>Nocardia</taxon>
    </lineage>
</organism>
<feature type="domain" description="FAD-dependent oxidoreductase 2 FAD-binding" evidence="5">
    <location>
        <begin position="8"/>
        <end position="535"/>
    </location>
</feature>
<name>A0ABU6ASB0_9NOCA</name>
<comment type="cofactor">
    <cofactor evidence="1">
        <name>FAD</name>
        <dbReference type="ChEBI" id="CHEBI:57692"/>
    </cofactor>
</comment>
<evidence type="ECO:0000313" key="7">
    <source>
        <dbReference type="Proteomes" id="UP001348098"/>
    </source>
</evidence>
<accession>A0ABU6ASB0</accession>
<sequence length="567" mass="60933">MTREFEFDVVVVGSGAAGMTAALTAAYRGLSVTLIEKSRAFGGSTARSGGGIWIPNNPVLQREGVPDSPELARTYLAAVVGDRVPEAKQRAFLERGPEMMRYLGARSKYWEFVYDRGYSDYHPEFPGGLAQGRSIEPAPLDGRLLGGDLHKINQPTMSGPKGIAFTVSDFHDLNMIARTWAGKRTAIKVGIQAVGNKLRGRLPLSLGKALAARLWLSLRDAGVPVWLNTPLTELVTEGNAVVGVRAEHDGTPVLIRARRGVVLAAGGFEHNLDMRRQYMSGPQSTDWTVGATENVGEGIVAGQKAGGAVDLMDDAWWGPSVRNPDGPPFFCLAERSQPGGIMVNHAGERFVNESAPYVNVVHTMYQQEAAGAGHIPAHFIMDQRFRDRYLFLGNFPKRPLPQKYLDAGIIRQADTLAELAAKIGVAPAALTATVERFNGFARAGRDEDFRRGESAYDRYYGDPTVRPNPCLAPLEQGPFYAVEMVPGDLGTKGGLVTDEHARVLDSDDQPIPGLYAAGNNSASVMGNDYAGAGATIGPAMVFGYIAAGHLADNQPTAQRAQTSEGAR</sequence>
<evidence type="ECO:0000313" key="6">
    <source>
        <dbReference type="EMBL" id="MEB3510375.1"/>
    </source>
</evidence>
<evidence type="ECO:0000256" key="1">
    <source>
        <dbReference type="ARBA" id="ARBA00001974"/>
    </source>
</evidence>
<evidence type="ECO:0000256" key="4">
    <source>
        <dbReference type="ARBA" id="ARBA00023002"/>
    </source>
</evidence>
<dbReference type="InterPro" id="IPR050315">
    <property type="entry name" value="FAD-oxidoreductase_2"/>
</dbReference>
<dbReference type="Proteomes" id="UP001348098">
    <property type="component" value="Unassembled WGS sequence"/>
</dbReference>
<proteinExistence type="predicted"/>
<dbReference type="PRINTS" id="PR00411">
    <property type="entry name" value="PNDRDTASEI"/>
</dbReference>
<evidence type="ECO:0000259" key="5">
    <source>
        <dbReference type="Pfam" id="PF00890"/>
    </source>
</evidence>
<reference evidence="6 7" key="1">
    <citation type="submission" date="2023-12" db="EMBL/GenBank/DDBJ databases">
        <title>novel species in genus Nocarida.</title>
        <authorList>
            <person name="Li Z."/>
        </authorList>
    </citation>
    <scope>NUCLEOTIDE SEQUENCE [LARGE SCALE GENOMIC DNA]</scope>
    <source>
        <strain evidence="6 7">CDC186</strain>
    </source>
</reference>
<dbReference type="EC" id="1.3.99.4" evidence="6"/>
<dbReference type="InterPro" id="IPR036188">
    <property type="entry name" value="FAD/NAD-bd_sf"/>
</dbReference>
<dbReference type="EMBL" id="JAYKYQ010000003">
    <property type="protein sequence ID" value="MEB3510375.1"/>
    <property type="molecule type" value="Genomic_DNA"/>
</dbReference>
<dbReference type="SUPFAM" id="SSF51905">
    <property type="entry name" value="FAD/NAD(P)-binding domain"/>
    <property type="match status" value="1"/>
</dbReference>
<dbReference type="PANTHER" id="PTHR43400:SF10">
    <property type="entry name" value="3-OXOSTEROID 1-DEHYDROGENASE"/>
    <property type="match status" value="1"/>
</dbReference>
<dbReference type="NCBIfam" id="NF005882">
    <property type="entry name" value="PRK07843.1"/>
    <property type="match status" value="1"/>
</dbReference>